<feature type="coiled-coil region" evidence="1">
    <location>
        <begin position="194"/>
        <end position="251"/>
    </location>
</feature>
<dbReference type="AlphaFoldDB" id="A0AAU9XLI9"/>
<evidence type="ECO:0000313" key="5">
    <source>
        <dbReference type="Proteomes" id="UP001159428"/>
    </source>
</evidence>
<protein>
    <recommendedName>
        <fullName evidence="6">DZIP3-like HEPN domain-containing protein</fullName>
    </recommendedName>
</protein>
<evidence type="ECO:0000259" key="3">
    <source>
        <dbReference type="Pfam" id="PF18738"/>
    </source>
</evidence>
<gene>
    <name evidence="4" type="ORF">PMEA_00024781</name>
</gene>
<keyword evidence="5" id="KW-1185">Reference proteome</keyword>
<comment type="caution">
    <text evidence="4">The sequence shown here is derived from an EMBL/GenBank/DDBJ whole genome shotgun (WGS) entry which is preliminary data.</text>
</comment>
<accession>A0AAU9XLI9</accession>
<dbReference type="Pfam" id="PF18738">
    <property type="entry name" value="HEPN_DZIP3"/>
    <property type="match status" value="1"/>
</dbReference>
<evidence type="ECO:0000259" key="2">
    <source>
        <dbReference type="Pfam" id="PF05729"/>
    </source>
</evidence>
<dbReference type="Proteomes" id="UP001159428">
    <property type="component" value="Unassembled WGS sequence"/>
</dbReference>
<dbReference type="PANTHER" id="PTHR46844:SF1">
    <property type="entry name" value="SLR5058 PROTEIN"/>
    <property type="match status" value="1"/>
</dbReference>
<dbReference type="PANTHER" id="PTHR46844">
    <property type="entry name" value="SLR5058 PROTEIN"/>
    <property type="match status" value="1"/>
</dbReference>
<name>A0AAU9XLI9_9CNID</name>
<reference evidence="4 5" key="1">
    <citation type="submission" date="2022-05" db="EMBL/GenBank/DDBJ databases">
        <authorList>
            <consortium name="Genoscope - CEA"/>
            <person name="William W."/>
        </authorList>
    </citation>
    <scope>NUCLEOTIDE SEQUENCE [LARGE SCALE GENOMIC DNA]</scope>
</reference>
<dbReference type="Gene3D" id="3.40.50.300">
    <property type="entry name" value="P-loop containing nucleotide triphosphate hydrolases"/>
    <property type="match status" value="1"/>
</dbReference>
<evidence type="ECO:0000256" key="1">
    <source>
        <dbReference type="SAM" id="Coils"/>
    </source>
</evidence>
<sequence>MATAPSPFASTKETTNYARLCRLLVDVGSQVLRSTFDKIHPPATLHKVLGSTSVHYATLQSLYKGKKKVLNPMQWGRLYPTHSPVSSAAFDITLLTVLLRNICGLGPPANGWDRLPLATDISIADDIARVKYYRNTVCGHASQAFVDDISFSAYWQEIREALVRLGGAHLRAEIDNLEHDCMDPDVEEHYRELMKQWKKDDDSIKDKLEEIESKKNIRNFRDTIKKIEIEMKEVKEKLSSLTASAEKSGQEDCRQNFPLYRRRVSRFLQLFFFFLHDESPRCDLRDTTEKIEIKMNEVLQRLIPTLSLLTDKNLTETIGSNAKMAKMDSELKEVKEKLSTLAAPVGESKGEGVFDPTELINGIRQLYKTREGWLSPFPWCEEFQFFLGNIFTRLKVVRRKKTRGEITDVFVDMSSILDPYEECSAPRTVLIEGEPGMGKTTYCKKYVYDWATKQQAPQGCGSTAFKVVLLLKCRDIHSDVWEAIDDQLLP</sequence>
<organism evidence="4 5">
    <name type="scientific">Pocillopora meandrina</name>
    <dbReference type="NCBI Taxonomy" id="46732"/>
    <lineage>
        <taxon>Eukaryota</taxon>
        <taxon>Metazoa</taxon>
        <taxon>Cnidaria</taxon>
        <taxon>Anthozoa</taxon>
        <taxon>Hexacorallia</taxon>
        <taxon>Scleractinia</taxon>
        <taxon>Astrocoeniina</taxon>
        <taxon>Pocilloporidae</taxon>
        <taxon>Pocillopora</taxon>
    </lineage>
</organism>
<feature type="domain" description="DZIP3-like HEPN" evidence="3">
    <location>
        <begin position="42"/>
        <end position="190"/>
    </location>
</feature>
<dbReference type="InterPro" id="IPR041249">
    <property type="entry name" value="HEPN_DZIP3"/>
</dbReference>
<dbReference type="InterPro" id="IPR027417">
    <property type="entry name" value="P-loop_NTPase"/>
</dbReference>
<feature type="domain" description="NACHT" evidence="2">
    <location>
        <begin position="427"/>
        <end position="478"/>
    </location>
</feature>
<proteinExistence type="predicted"/>
<evidence type="ECO:0000313" key="4">
    <source>
        <dbReference type="EMBL" id="CAH3150399.1"/>
    </source>
</evidence>
<dbReference type="EMBL" id="CALNXJ010000047">
    <property type="protein sequence ID" value="CAH3150399.1"/>
    <property type="molecule type" value="Genomic_DNA"/>
</dbReference>
<keyword evidence="1" id="KW-0175">Coiled coil</keyword>
<dbReference type="InterPro" id="IPR007111">
    <property type="entry name" value="NACHT_NTPase"/>
</dbReference>
<dbReference type="Pfam" id="PF05729">
    <property type="entry name" value="NACHT"/>
    <property type="match status" value="1"/>
</dbReference>
<evidence type="ECO:0008006" key="6">
    <source>
        <dbReference type="Google" id="ProtNLM"/>
    </source>
</evidence>